<evidence type="ECO:0000313" key="3">
    <source>
        <dbReference type="Proteomes" id="UP000214566"/>
    </source>
</evidence>
<gene>
    <name evidence="2" type="ORF">THIARS_71018</name>
</gene>
<feature type="domain" description="Spermatogenesis-associated protein 20-like TRX" evidence="1">
    <location>
        <begin position="68"/>
        <end position="106"/>
    </location>
</feature>
<dbReference type="EMBL" id="FLMQ01000056">
    <property type="protein sequence ID" value="SBP89398.1"/>
    <property type="molecule type" value="Genomic_DNA"/>
</dbReference>
<dbReference type="Pfam" id="PF03190">
    <property type="entry name" value="Thioredox_DsbH"/>
    <property type="match status" value="1"/>
</dbReference>
<proteinExistence type="predicted"/>
<organism evidence="2 3">
    <name type="scientific">Thiomonas delicata</name>
    <name type="common">Thiomonas cuprina</name>
    <dbReference type="NCBI Taxonomy" id="364030"/>
    <lineage>
        <taxon>Bacteria</taxon>
        <taxon>Pseudomonadati</taxon>
        <taxon>Pseudomonadota</taxon>
        <taxon>Betaproteobacteria</taxon>
        <taxon>Burkholderiales</taxon>
        <taxon>Thiomonas</taxon>
    </lineage>
</organism>
<dbReference type="AlphaFoldDB" id="A0A238D7T3"/>
<dbReference type="Gene3D" id="3.40.30.10">
    <property type="entry name" value="Glutaredoxin"/>
    <property type="match status" value="1"/>
</dbReference>
<accession>A0A238D7T3</accession>
<evidence type="ECO:0000259" key="1">
    <source>
        <dbReference type="Pfam" id="PF03190"/>
    </source>
</evidence>
<sequence length="107" mass="11534">MENLRSLGARTIHNPRMAFPPIRPIPLRRHEAWRHRHGLRGGARLFARVPAAALAAAPLRAAPALVAASATSPDAAIFVTVGFYACFWCHEMGRAVFSDPGVAAPMP</sequence>
<dbReference type="Proteomes" id="UP000214566">
    <property type="component" value="Unassembled WGS sequence"/>
</dbReference>
<dbReference type="OrthoDB" id="9762614at2"/>
<keyword evidence="3" id="KW-1185">Reference proteome</keyword>
<name>A0A238D7T3_THIDL</name>
<reference evidence="2 3" key="1">
    <citation type="submission" date="2016-06" db="EMBL/GenBank/DDBJ databases">
        <authorList>
            <person name="Kjaerup R.B."/>
            <person name="Dalgaard T.S."/>
            <person name="Juul-Madsen H.R."/>
        </authorList>
    </citation>
    <scope>NUCLEOTIDE SEQUENCE [LARGE SCALE GENOMIC DNA]</scope>
    <source>
        <strain evidence="2 3">DSM 16361</strain>
    </source>
</reference>
<dbReference type="InterPro" id="IPR004879">
    <property type="entry name" value="Ssp411-like_TRX"/>
</dbReference>
<protein>
    <recommendedName>
        <fullName evidence="1">Spermatogenesis-associated protein 20-like TRX domain-containing protein</fullName>
    </recommendedName>
</protein>
<evidence type="ECO:0000313" key="2">
    <source>
        <dbReference type="EMBL" id="SBP89398.1"/>
    </source>
</evidence>